<protein>
    <submittedName>
        <fullName evidence="8">4-hydroxybutyrate dehydrogenase</fullName>
    </submittedName>
</protein>
<evidence type="ECO:0000256" key="2">
    <source>
        <dbReference type="ARBA" id="ARBA00007358"/>
    </source>
</evidence>
<dbReference type="GO" id="GO:0046872">
    <property type="term" value="F:metal ion binding"/>
    <property type="evidence" value="ECO:0007669"/>
    <property type="project" value="InterPro"/>
</dbReference>
<sequence length="387" mass="40212">MQLGGISGESGSVHTITYLTNISFGIGASDALADIVRELGVSRPLVISDHGIKAVGLLDRPGFAFLKSAPVFLDVPTNPTEAAVAAGLELYRQGSCDGVVAIGGGSPIDLAKGVALLATHDGELERYAAILGGVARITNAVAPLVAIPTTAGTGSEVGRAALITLDDGRKLGFISPFLIPRRAVCDPALTMGLPPGLTASTGLDALSHCIETYLSPRFNPPAEAIATDGFKRIWKALPVAYADGANAEARTELMIGALEGGMTFQKGLGAVHALSHALGGLKEAKLHHGTLNAILMPTVLRWNVEIEAVAQKVRHLESLAGLDGTPLADALDALNSRLGITPKLSELGVPRHVIDWVCERAIADHSHPTNPRPLSKADYAAILEAVF</sequence>
<dbReference type="AlphaFoldDB" id="A0A0Q3L196"/>
<dbReference type="InterPro" id="IPR018211">
    <property type="entry name" value="ADH_Fe_CS"/>
</dbReference>
<dbReference type="SUPFAM" id="SSF56796">
    <property type="entry name" value="Dehydroquinate synthase-like"/>
    <property type="match status" value="1"/>
</dbReference>
<evidence type="ECO:0000256" key="1">
    <source>
        <dbReference type="ARBA" id="ARBA00001962"/>
    </source>
</evidence>
<comment type="caution">
    <text evidence="8">The sequence shown here is derived from an EMBL/GenBank/DDBJ whole genome shotgun (WGS) entry which is preliminary data.</text>
</comment>
<dbReference type="InterPro" id="IPR039697">
    <property type="entry name" value="Alcohol_dehydrogenase_Fe"/>
</dbReference>
<dbReference type="PANTHER" id="PTHR11496">
    <property type="entry name" value="ALCOHOL DEHYDROGENASE"/>
    <property type="match status" value="1"/>
</dbReference>
<comment type="cofactor">
    <cofactor evidence="1">
        <name>Fe cation</name>
        <dbReference type="ChEBI" id="CHEBI:24875"/>
    </cofactor>
</comment>
<dbReference type="InterPro" id="IPR001670">
    <property type="entry name" value="ADH_Fe/GldA"/>
</dbReference>
<comment type="catalytic activity">
    <reaction evidence="5">
        <text>a primary alcohol + NAD(+) = an aldehyde + NADH + H(+)</text>
        <dbReference type="Rhea" id="RHEA:10736"/>
        <dbReference type="ChEBI" id="CHEBI:15378"/>
        <dbReference type="ChEBI" id="CHEBI:15734"/>
        <dbReference type="ChEBI" id="CHEBI:17478"/>
        <dbReference type="ChEBI" id="CHEBI:57540"/>
        <dbReference type="ChEBI" id="CHEBI:57945"/>
        <dbReference type="EC" id="1.1.1.1"/>
    </reaction>
</comment>
<feature type="domain" description="Fe-containing alcohol dehydrogenase-like C-terminal" evidence="7">
    <location>
        <begin position="198"/>
        <end position="386"/>
    </location>
</feature>
<reference evidence="8 9" key="1">
    <citation type="submission" date="2015-10" db="EMBL/GenBank/DDBJ databases">
        <title>Draft genome of Bosea thiooxidans.</title>
        <authorList>
            <person name="Wang X."/>
        </authorList>
    </citation>
    <scope>NUCLEOTIDE SEQUENCE [LARGE SCALE GENOMIC DNA]</scope>
    <source>
        <strain evidence="8 9">CGMCC 9174</strain>
    </source>
</reference>
<dbReference type="GO" id="GO:0004022">
    <property type="term" value="F:alcohol dehydrogenase (NAD+) activity"/>
    <property type="evidence" value="ECO:0007669"/>
    <property type="project" value="UniProtKB-EC"/>
</dbReference>
<dbReference type="Pfam" id="PF00465">
    <property type="entry name" value="Fe-ADH"/>
    <property type="match status" value="1"/>
</dbReference>
<dbReference type="EMBL" id="LMAR01000035">
    <property type="protein sequence ID" value="KQK30460.1"/>
    <property type="molecule type" value="Genomic_DNA"/>
</dbReference>
<dbReference type="InterPro" id="IPR056798">
    <property type="entry name" value="ADH_Fe_C"/>
</dbReference>
<proteinExistence type="inferred from homology"/>
<keyword evidence="4" id="KW-0520">NAD</keyword>
<comment type="similarity">
    <text evidence="2">Belongs to the iron-containing alcohol dehydrogenase family.</text>
</comment>
<feature type="domain" description="Alcohol dehydrogenase iron-type/glycerol dehydrogenase GldA" evidence="6">
    <location>
        <begin position="20"/>
        <end position="187"/>
    </location>
</feature>
<evidence type="ECO:0000256" key="3">
    <source>
        <dbReference type="ARBA" id="ARBA00023002"/>
    </source>
</evidence>
<evidence type="ECO:0000259" key="6">
    <source>
        <dbReference type="Pfam" id="PF00465"/>
    </source>
</evidence>
<evidence type="ECO:0000256" key="4">
    <source>
        <dbReference type="ARBA" id="ARBA00023027"/>
    </source>
</evidence>
<evidence type="ECO:0000313" key="8">
    <source>
        <dbReference type="EMBL" id="KQK30460.1"/>
    </source>
</evidence>
<dbReference type="Gene3D" id="3.40.50.1970">
    <property type="match status" value="1"/>
</dbReference>
<dbReference type="PROSITE" id="PS00913">
    <property type="entry name" value="ADH_IRON_1"/>
    <property type="match status" value="1"/>
</dbReference>
<evidence type="ECO:0000256" key="5">
    <source>
        <dbReference type="ARBA" id="ARBA00049243"/>
    </source>
</evidence>
<dbReference type="Proteomes" id="UP000051562">
    <property type="component" value="Unassembled WGS sequence"/>
</dbReference>
<dbReference type="Gene3D" id="1.20.1090.10">
    <property type="entry name" value="Dehydroquinate synthase-like - alpha domain"/>
    <property type="match status" value="1"/>
</dbReference>
<accession>A0A0Q3L196</accession>
<dbReference type="PANTHER" id="PTHR11496:SF102">
    <property type="entry name" value="ALCOHOL DEHYDROGENASE 4"/>
    <property type="match status" value="1"/>
</dbReference>
<name>A0A0Q3L196_9HYPH</name>
<dbReference type="Pfam" id="PF25137">
    <property type="entry name" value="ADH_Fe_C"/>
    <property type="match status" value="1"/>
</dbReference>
<keyword evidence="3" id="KW-0560">Oxidoreductase</keyword>
<keyword evidence="9" id="KW-1185">Reference proteome</keyword>
<gene>
    <name evidence="8" type="ORF">ARD30_13050</name>
</gene>
<organism evidence="8 9">
    <name type="scientific">Bosea thiooxidans</name>
    <dbReference type="NCBI Taxonomy" id="53254"/>
    <lineage>
        <taxon>Bacteria</taxon>
        <taxon>Pseudomonadati</taxon>
        <taxon>Pseudomonadota</taxon>
        <taxon>Alphaproteobacteria</taxon>
        <taxon>Hyphomicrobiales</taxon>
        <taxon>Boseaceae</taxon>
        <taxon>Bosea</taxon>
    </lineage>
</organism>
<dbReference type="FunFam" id="3.40.50.1970:FF:000003">
    <property type="entry name" value="Alcohol dehydrogenase, iron-containing"/>
    <property type="match status" value="1"/>
</dbReference>
<dbReference type="STRING" id="53254.SAMN05660750_04972"/>
<dbReference type="CDD" id="cd14861">
    <property type="entry name" value="Fe-ADH-like"/>
    <property type="match status" value="1"/>
</dbReference>
<evidence type="ECO:0000259" key="7">
    <source>
        <dbReference type="Pfam" id="PF25137"/>
    </source>
</evidence>
<evidence type="ECO:0000313" key="9">
    <source>
        <dbReference type="Proteomes" id="UP000051562"/>
    </source>
</evidence>